<comment type="caution">
    <text evidence="1">The sequence shown here is derived from an EMBL/GenBank/DDBJ whole genome shotgun (WGS) entry which is preliminary data.</text>
</comment>
<gene>
    <name evidence="1" type="ORF">BHF72_1634</name>
</gene>
<evidence type="ECO:0000313" key="1">
    <source>
        <dbReference type="EMBL" id="OEL11876.1"/>
    </source>
</evidence>
<protein>
    <submittedName>
        <fullName evidence="1">Uncharacterized protein</fullName>
    </submittedName>
</protein>
<dbReference type="Proteomes" id="UP000095601">
    <property type="component" value="Unassembled WGS sequence"/>
</dbReference>
<evidence type="ECO:0000313" key="2">
    <source>
        <dbReference type="Proteomes" id="UP000095601"/>
    </source>
</evidence>
<dbReference type="KEGG" id="cnr:EB819_02945"/>
<dbReference type="PATRIC" id="fig|237258.4.peg.1588"/>
<sequence>MKYANIREEEIKIKVRDDFFSEYDYKILGNIDFCITPKNKNPKQTQLFDDINLLWAEAKTGDYDVIAMFAQLILTIGKAKTFDKTLPPAFLGAFDGKKIAFIPYNAVLNIFSLNDFNWNVTSSNQNTKEFAIIREHVQKSLDKNDYLYDFLKDEKELKFFIKNNLAKATESGKILINKNNFVPIYLRWVEQVKPYIDFNWEDGKKQNILDNSFFLADLFVDDKGTPVIEDDTPISENLFVVFRNGHYEIAKENLKSLFNATIPFKDKKPYEQFWKKYKRPPLEEFQNYILERKDLLVPQDIRERKGAFFTPRIWVELSQKYIAEVLGEDWQEEYYVWDCAAGTGNLLAGLTNKYHIFASTLDQSDVNAMHERIENGAILLHDYVFQFDFLNDEFLPKSKGGKLPDDLYNIITDEEKRKKLVVYINPPYAEAGNVKERIGTGKSKPKTSTDNKTYIKYKNILGKASKELFTQFLIRIYQEIPTCKIANFSTLKNLQSSNFLDFREVFRAKLEKIFEVPADSFDNVKGQFPIGFFFWNLEIKEKFNYIFSDLYERNGDFFKNKNIYSYDDIKGKINQWLNIYKIKKEKKFIGVLMGDAPDFQNNNVISIQNLEGTRHGIYFKINEDNLNISSIYYAVRKSINPTWYNDRDQFLFPNDGWKTDIEFQNDCLAFTLFSNNIQSQFGTNHWIPFTEAEVNARSKFESNFMTDFINGKVKIENQNVDLFSQKETLSEFETLKGLSTKLQFSEEAKLVFDAGRNLWKYYHTQEFPSFRGVDSNAVGRRGVYNVNASLYDIREHFQGRNEKGKMNNKSGDETYMKLIAELRSALKILAKKIEPKVYEYGFLKE</sequence>
<dbReference type="EMBL" id="MKGI01000014">
    <property type="protein sequence ID" value="OEL11876.1"/>
    <property type="molecule type" value="Genomic_DNA"/>
</dbReference>
<reference evidence="1 2" key="1">
    <citation type="submission" date="2016-09" db="EMBL/GenBank/DDBJ databases">
        <authorList>
            <person name="Capua I."/>
            <person name="De Benedictis P."/>
            <person name="Joannis T."/>
            <person name="Lombin L.H."/>
            <person name="Cattoli G."/>
        </authorList>
    </citation>
    <scope>NUCLEOTIDE SEQUENCE [LARGE SCALE GENOMIC DNA]</scope>
    <source>
        <strain evidence="1 2">NRS-1</strain>
    </source>
</reference>
<name>A0A1E5UG45_9FLAO</name>
<dbReference type="STRING" id="237258.SAMN04489756_11730"/>
<organism evidence="1 2">
    <name type="scientific">Cloacibacterium normanense</name>
    <dbReference type="NCBI Taxonomy" id="237258"/>
    <lineage>
        <taxon>Bacteria</taxon>
        <taxon>Pseudomonadati</taxon>
        <taxon>Bacteroidota</taxon>
        <taxon>Flavobacteriia</taxon>
        <taxon>Flavobacteriales</taxon>
        <taxon>Weeksellaceae</taxon>
    </lineage>
</organism>
<dbReference type="InterPro" id="IPR029063">
    <property type="entry name" value="SAM-dependent_MTases_sf"/>
</dbReference>
<dbReference type="RefSeq" id="WP_069797289.1">
    <property type="nucleotide sequence ID" value="NZ_CP034157.1"/>
</dbReference>
<dbReference type="SUPFAM" id="SSF53335">
    <property type="entry name" value="S-adenosyl-L-methionine-dependent methyltransferases"/>
    <property type="match status" value="1"/>
</dbReference>
<keyword evidence="2" id="KW-1185">Reference proteome</keyword>
<accession>A0A1E5UG45</accession>
<dbReference type="AlphaFoldDB" id="A0A1E5UG45"/>
<proteinExistence type="predicted"/>
<dbReference type="OrthoDB" id="399884at2"/>